<name>A0A8S5R8H9_9VIRU</name>
<sequence length="558" mass="56356">MADISKIKLANGTTVTIKDAQGRADMTTILGGHALEALGAAAWKAVAANISGEGLVDASVVKAYVDSQVGQIHNFDVVIDADGTAATGPSVTASADTMYKIYLVPSGEAAAGEYIEYITIKSGDGETATFKWEAIGSTKTNLTGYVPTSTTIATIKLDHNITVAELQTALKLGAMAYAATASGSDTVDTIDSITMAPMTVAGNATVTLADADATLTKANYKPSGTINSDAIKGGTVTVTLGDSATKTEADLGTTTFTPTGTIAAKDGGSFSALKTATLGEVTEGGIQVDGEISKPEISLTTADKTFATGLTGGSKASFTEGTFTPAAFEDGFYTAGVAASWTGRDYVAPTMGEATKAAFASEGVTAAIDAEDAECLTFTNAATAQAVTAQGAFDAGKVDFGTFNGGSATLIDTTKFSGGSKAADKFVANELQSVATDTVSEVSAAALANAPVFTGKRYSVSTTSDTALKDVAFTATNSAAIVNKVEYVKPEVKSTAFDGEAATSTFAGTEVKDVLVTGVSYKKAAEAAAFSVDVTPAVAEDGLKKTAKTVNITVTPDA</sequence>
<reference evidence="1" key="1">
    <citation type="journal article" date="2021" name="Proc. Natl. Acad. Sci. U.S.A.">
        <title>A Catalog of Tens of Thousands of Viruses from Human Metagenomes Reveals Hidden Associations with Chronic Diseases.</title>
        <authorList>
            <person name="Tisza M.J."/>
            <person name="Buck C.B."/>
        </authorList>
    </citation>
    <scope>NUCLEOTIDE SEQUENCE</scope>
    <source>
        <strain evidence="1">Ct8MV80</strain>
    </source>
</reference>
<proteinExistence type="predicted"/>
<evidence type="ECO:0000313" key="1">
    <source>
        <dbReference type="EMBL" id="DAE27333.1"/>
    </source>
</evidence>
<organism evidence="1">
    <name type="scientific">virus sp. ct8MV80</name>
    <dbReference type="NCBI Taxonomy" id="2826793"/>
    <lineage>
        <taxon>Viruses</taxon>
    </lineage>
</organism>
<dbReference type="EMBL" id="BK015835">
    <property type="protein sequence ID" value="DAE27333.1"/>
    <property type="molecule type" value="Genomic_DNA"/>
</dbReference>
<protein>
    <submittedName>
        <fullName evidence="1">Uncharacterized protein</fullName>
    </submittedName>
</protein>
<accession>A0A8S5R8H9</accession>